<protein>
    <recommendedName>
        <fullName evidence="7">CLIP domain-containing serine protease</fullName>
        <ecNumber evidence="7">3.4.21.-</ecNumber>
    </recommendedName>
</protein>
<dbReference type="Pfam" id="PF12032">
    <property type="entry name" value="CLIP"/>
    <property type="match status" value="1"/>
</dbReference>
<dbReference type="InterPro" id="IPR001314">
    <property type="entry name" value="Peptidase_S1A"/>
</dbReference>
<dbReference type="GO" id="GO:0004252">
    <property type="term" value="F:serine-type endopeptidase activity"/>
    <property type="evidence" value="ECO:0007669"/>
    <property type="project" value="UniProtKB-UniRule"/>
</dbReference>
<dbReference type="Proteomes" id="UP000075884">
    <property type="component" value="Unassembled WGS sequence"/>
</dbReference>
<dbReference type="AlphaFoldDB" id="A0A182NPS3"/>
<dbReference type="EnsemblMetazoa" id="ADIR009658-RA">
    <property type="protein sequence ID" value="ADIR009658-PA"/>
    <property type="gene ID" value="ADIR009658"/>
</dbReference>
<keyword evidence="3 7" id="KW-0378">Hydrolase</keyword>
<evidence type="ECO:0000313" key="11">
    <source>
        <dbReference type="Proteomes" id="UP000075884"/>
    </source>
</evidence>
<evidence type="ECO:0000313" key="10">
    <source>
        <dbReference type="EnsemblMetazoa" id="ADIR009658-PA"/>
    </source>
</evidence>
<evidence type="ECO:0000256" key="6">
    <source>
        <dbReference type="ARBA" id="ARBA00024195"/>
    </source>
</evidence>
<dbReference type="Pfam" id="PF00089">
    <property type="entry name" value="Trypsin"/>
    <property type="match status" value="1"/>
</dbReference>
<feature type="chain" id="PRO_5023974606" description="CLIP domain-containing serine protease" evidence="7">
    <location>
        <begin position="23"/>
        <end position="436"/>
    </location>
</feature>
<dbReference type="InterPro" id="IPR009003">
    <property type="entry name" value="Peptidase_S1_PA"/>
</dbReference>
<keyword evidence="7" id="KW-0964">Secreted</keyword>
<keyword evidence="4 7" id="KW-0720">Serine protease</keyword>
<dbReference type="GO" id="GO:0006508">
    <property type="term" value="P:proteolysis"/>
    <property type="evidence" value="ECO:0007669"/>
    <property type="project" value="UniProtKB-KW"/>
</dbReference>
<feature type="region of interest" description="Disordered" evidence="8">
    <location>
        <begin position="97"/>
        <end position="163"/>
    </location>
</feature>
<dbReference type="Gene3D" id="3.30.1640.30">
    <property type="match status" value="1"/>
</dbReference>
<feature type="signal peptide" evidence="7">
    <location>
        <begin position="1"/>
        <end position="22"/>
    </location>
</feature>
<organism evidence="10 11">
    <name type="scientific">Anopheles dirus</name>
    <dbReference type="NCBI Taxonomy" id="7168"/>
    <lineage>
        <taxon>Eukaryota</taxon>
        <taxon>Metazoa</taxon>
        <taxon>Ecdysozoa</taxon>
        <taxon>Arthropoda</taxon>
        <taxon>Hexapoda</taxon>
        <taxon>Insecta</taxon>
        <taxon>Pterygota</taxon>
        <taxon>Neoptera</taxon>
        <taxon>Endopterygota</taxon>
        <taxon>Diptera</taxon>
        <taxon>Nematocera</taxon>
        <taxon>Culicoidea</taxon>
        <taxon>Culicidae</taxon>
        <taxon>Anophelinae</taxon>
        <taxon>Anopheles</taxon>
    </lineage>
</organism>
<feature type="compositionally biased region" description="Low complexity" evidence="8">
    <location>
        <begin position="99"/>
        <end position="153"/>
    </location>
</feature>
<evidence type="ECO:0000256" key="8">
    <source>
        <dbReference type="SAM" id="MobiDB-lite"/>
    </source>
</evidence>
<keyword evidence="11" id="KW-1185">Reference proteome</keyword>
<dbReference type="Gene3D" id="2.40.10.10">
    <property type="entry name" value="Trypsin-like serine proteases"/>
    <property type="match status" value="2"/>
</dbReference>
<accession>A0A182NPS3</accession>
<keyword evidence="5" id="KW-1015">Disulfide bond</keyword>
<feature type="domain" description="Peptidase S1" evidence="9">
    <location>
        <begin position="176"/>
        <end position="425"/>
    </location>
</feature>
<dbReference type="InterPro" id="IPR051333">
    <property type="entry name" value="CLIP_Serine_Protease"/>
</dbReference>
<reference evidence="10" key="2">
    <citation type="submission" date="2020-05" db="UniProtKB">
        <authorList>
            <consortium name="EnsemblMetazoa"/>
        </authorList>
    </citation>
    <scope>IDENTIFICATION</scope>
    <source>
        <strain evidence="10">WRAIR2</strain>
    </source>
</reference>
<dbReference type="PANTHER" id="PTHR24260">
    <property type="match status" value="1"/>
</dbReference>
<dbReference type="InterPro" id="IPR001254">
    <property type="entry name" value="Trypsin_dom"/>
</dbReference>
<dbReference type="STRING" id="7168.A0A182NPS3"/>
<name>A0A182NPS3_9DIPT</name>
<proteinExistence type="inferred from homology"/>
<dbReference type="EC" id="3.4.21.-" evidence="7"/>
<dbReference type="SUPFAM" id="SSF50494">
    <property type="entry name" value="Trypsin-like serine proteases"/>
    <property type="match status" value="1"/>
</dbReference>
<evidence type="ECO:0000256" key="3">
    <source>
        <dbReference type="ARBA" id="ARBA00022801"/>
    </source>
</evidence>
<comment type="similarity">
    <text evidence="6 7">Belongs to the peptidase S1 family. CLIP subfamily.</text>
</comment>
<dbReference type="SMART" id="SM00680">
    <property type="entry name" value="CLIP"/>
    <property type="match status" value="1"/>
</dbReference>
<reference evidence="11" key="1">
    <citation type="submission" date="2013-03" db="EMBL/GenBank/DDBJ databases">
        <title>The Genome Sequence of Anopheles dirus WRAIR2.</title>
        <authorList>
            <consortium name="The Broad Institute Genomics Platform"/>
            <person name="Neafsey D.E."/>
            <person name="Walton C."/>
            <person name="Walker B."/>
            <person name="Young S.K."/>
            <person name="Zeng Q."/>
            <person name="Gargeya S."/>
            <person name="Fitzgerald M."/>
            <person name="Haas B."/>
            <person name="Abouelleil A."/>
            <person name="Allen A.W."/>
            <person name="Alvarado L."/>
            <person name="Arachchi H.M."/>
            <person name="Berlin A.M."/>
            <person name="Chapman S.B."/>
            <person name="Gainer-Dewar J."/>
            <person name="Goldberg J."/>
            <person name="Griggs A."/>
            <person name="Gujja S."/>
            <person name="Hansen M."/>
            <person name="Howarth C."/>
            <person name="Imamovic A."/>
            <person name="Ireland A."/>
            <person name="Larimer J."/>
            <person name="McCowan C."/>
            <person name="Murphy C."/>
            <person name="Pearson M."/>
            <person name="Poon T.W."/>
            <person name="Priest M."/>
            <person name="Roberts A."/>
            <person name="Saif S."/>
            <person name="Shea T."/>
            <person name="Sisk P."/>
            <person name="Sykes S."/>
            <person name="Wortman J."/>
            <person name="Nusbaum C."/>
            <person name="Birren B."/>
        </authorList>
    </citation>
    <scope>NUCLEOTIDE SEQUENCE [LARGE SCALE GENOMIC DNA]</scope>
    <source>
        <strain evidence="11">WRAIR2</strain>
    </source>
</reference>
<keyword evidence="1 7" id="KW-0645">Protease</keyword>
<dbReference type="PANTHER" id="PTHR24260:SF135">
    <property type="entry name" value="CLIP DOMAIN-CONTAINING SERINE PROTEASE-RELATED"/>
    <property type="match status" value="1"/>
</dbReference>
<dbReference type="PROSITE" id="PS00134">
    <property type="entry name" value="TRYPSIN_HIS"/>
    <property type="match status" value="1"/>
</dbReference>
<evidence type="ECO:0000256" key="7">
    <source>
        <dbReference type="RuleBase" id="RU366078"/>
    </source>
</evidence>
<dbReference type="PRINTS" id="PR00722">
    <property type="entry name" value="CHYMOTRYPSIN"/>
</dbReference>
<dbReference type="GO" id="GO:0005576">
    <property type="term" value="C:extracellular region"/>
    <property type="evidence" value="ECO:0007669"/>
    <property type="project" value="UniProtKB-SubCell"/>
</dbReference>
<evidence type="ECO:0000256" key="1">
    <source>
        <dbReference type="ARBA" id="ARBA00022670"/>
    </source>
</evidence>
<evidence type="ECO:0000256" key="4">
    <source>
        <dbReference type="ARBA" id="ARBA00022825"/>
    </source>
</evidence>
<keyword evidence="2 7" id="KW-0732">Signal</keyword>
<dbReference type="PROSITE" id="PS50240">
    <property type="entry name" value="TRYPSIN_DOM"/>
    <property type="match status" value="1"/>
</dbReference>
<evidence type="ECO:0000259" key="9">
    <source>
        <dbReference type="PROSITE" id="PS50240"/>
    </source>
</evidence>
<dbReference type="InterPro" id="IPR038565">
    <property type="entry name" value="CLIP_sf"/>
</dbReference>
<dbReference type="VEuPathDB" id="VectorBase:ADIR009658"/>
<evidence type="ECO:0000256" key="2">
    <source>
        <dbReference type="ARBA" id="ARBA00022729"/>
    </source>
</evidence>
<dbReference type="SMART" id="SM00020">
    <property type="entry name" value="Tryp_SPc"/>
    <property type="match status" value="1"/>
</dbReference>
<evidence type="ECO:0000256" key="5">
    <source>
        <dbReference type="ARBA" id="ARBA00023157"/>
    </source>
</evidence>
<dbReference type="InterPro" id="IPR018114">
    <property type="entry name" value="TRYPSIN_HIS"/>
</dbReference>
<comment type="subcellular location">
    <subcellularLocation>
        <location evidence="7">Secreted</location>
    </subcellularLocation>
</comment>
<sequence length="436" mass="47521">MFLAHLELWPVALLLLGDIAAGQRRTNQVCILTNGKPGRCVPLNDCPEVAELAKGLVLYQNQLDRIEAVLRGCGSDLSSSDPIVCCASPRLPERKAVVPTTTTTTSTTTAATTTTSTTTTSTTTTTTTTTPATTSRPRTRSTTTTRRPTPSTTLATKPNRNILPERCGEEPPAFNVFFGVEDEANKHVWAVLLEIRKSNNSSTGRCVGTLIHESFVLTAAHCLHPRVEYIRMLFGVNRVSGFVECTIAGECQERLEADFIIHHNYNSHTSANDIALVRMREPVSTGADTGIIPACLPLDHVFDESLIDDPSVISLGWGETHEATTSDSKMLVLLNVMPQDECGNQLRNSNTFNRSMLYSVMCTRGLRKGQDVCQGDSGAPLLQLLEKRFYVVGVVSFGPKCGTSDVASVSLRVSEYTNWILTNMMHAPSGRVVFEN</sequence>
<dbReference type="InterPro" id="IPR043504">
    <property type="entry name" value="Peptidase_S1_PA_chymotrypsin"/>
</dbReference>
<dbReference type="InterPro" id="IPR022700">
    <property type="entry name" value="CLIP"/>
</dbReference>
<dbReference type="CDD" id="cd00190">
    <property type="entry name" value="Tryp_SPc"/>
    <property type="match status" value="1"/>
</dbReference>
<comment type="domain">
    <text evidence="7">The clip domain consists of 35-55 residues which are 'knitted' together usually by 3 conserved disulfide bonds forming a clip-like compact structure.</text>
</comment>